<dbReference type="EMBL" id="ASHM01107122">
    <property type="protein sequence ID" value="PNX68993.1"/>
    <property type="molecule type" value="Genomic_DNA"/>
</dbReference>
<dbReference type="Proteomes" id="UP000236291">
    <property type="component" value="Unassembled WGS sequence"/>
</dbReference>
<comment type="caution">
    <text evidence="1">The sequence shown here is derived from an EMBL/GenBank/DDBJ whole genome shotgun (WGS) entry which is preliminary data.</text>
</comment>
<evidence type="ECO:0000313" key="1">
    <source>
        <dbReference type="EMBL" id="PNX68993.1"/>
    </source>
</evidence>
<protein>
    <submittedName>
        <fullName evidence="1">Uncharacterized protein</fullName>
    </submittedName>
</protein>
<sequence>RSMSLTSYFLSIAERSLMATASYASPYLHWSWDVEVTALKLSLGFLSCIIDIELLDILKSYLWVALFINQLVKPMLLNSSVNS</sequence>
<dbReference type="AlphaFoldDB" id="A0A2K3KRV5"/>
<feature type="non-terminal residue" evidence="1">
    <location>
        <position position="1"/>
    </location>
</feature>
<organism evidence="1 2">
    <name type="scientific">Trifolium pratense</name>
    <name type="common">Red clover</name>
    <dbReference type="NCBI Taxonomy" id="57577"/>
    <lineage>
        <taxon>Eukaryota</taxon>
        <taxon>Viridiplantae</taxon>
        <taxon>Streptophyta</taxon>
        <taxon>Embryophyta</taxon>
        <taxon>Tracheophyta</taxon>
        <taxon>Spermatophyta</taxon>
        <taxon>Magnoliopsida</taxon>
        <taxon>eudicotyledons</taxon>
        <taxon>Gunneridae</taxon>
        <taxon>Pentapetalae</taxon>
        <taxon>rosids</taxon>
        <taxon>fabids</taxon>
        <taxon>Fabales</taxon>
        <taxon>Fabaceae</taxon>
        <taxon>Papilionoideae</taxon>
        <taxon>50 kb inversion clade</taxon>
        <taxon>NPAAA clade</taxon>
        <taxon>Hologalegina</taxon>
        <taxon>IRL clade</taxon>
        <taxon>Trifolieae</taxon>
        <taxon>Trifolium</taxon>
    </lineage>
</organism>
<proteinExistence type="predicted"/>
<name>A0A2K3KRV5_TRIPR</name>
<reference evidence="1 2" key="2">
    <citation type="journal article" date="2017" name="Front. Plant Sci.">
        <title>Gene Classification and Mining of Molecular Markers Useful in Red Clover (Trifolium pratense) Breeding.</title>
        <authorList>
            <person name="Istvanek J."/>
            <person name="Dluhosova J."/>
            <person name="Dluhos P."/>
            <person name="Patkova L."/>
            <person name="Nedelnik J."/>
            <person name="Repkova J."/>
        </authorList>
    </citation>
    <scope>NUCLEOTIDE SEQUENCE [LARGE SCALE GENOMIC DNA]</scope>
    <source>
        <strain evidence="2">cv. Tatra</strain>
        <tissue evidence="1">Young leaves</tissue>
    </source>
</reference>
<evidence type="ECO:0000313" key="2">
    <source>
        <dbReference type="Proteomes" id="UP000236291"/>
    </source>
</evidence>
<reference evidence="1 2" key="1">
    <citation type="journal article" date="2014" name="Am. J. Bot.">
        <title>Genome assembly and annotation for red clover (Trifolium pratense; Fabaceae).</title>
        <authorList>
            <person name="Istvanek J."/>
            <person name="Jaros M."/>
            <person name="Krenek A."/>
            <person name="Repkova J."/>
        </authorList>
    </citation>
    <scope>NUCLEOTIDE SEQUENCE [LARGE SCALE GENOMIC DNA]</scope>
    <source>
        <strain evidence="2">cv. Tatra</strain>
        <tissue evidence="1">Young leaves</tissue>
    </source>
</reference>
<gene>
    <name evidence="1" type="ORF">L195_g056470</name>
</gene>
<accession>A0A2K3KRV5</accession>